<dbReference type="EMBL" id="SWBP01000001">
    <property type="protein sequence ID" value="TKC00452.1"/>
    <property type="molecule type" value="Genomic_DNA"/>
</dbReference>
<dbReference type="InterPro" id="IPR050445">
    <property type="entry name" value="Bact_polysacc_biosynth/exp"/>
</dbReference>
<dbReference type="AlphaFoldDB" id="A0A4U1C546"/>
<organism evidence="8 9">
    <name type="scientific">Pedobacter cryophilus</name>
    <dbReference type="NCBI Taxonomy" id="2571271"/>
    <lineage>
        <taxon>Bacteria</taxon>
        <taxon>Pseudomonadati</taxon>
        <taxon>Bacteroidota</taxon>
        <taxon>Sphingobacteriia</taxon>
        <taxon>Sphingobacteriales</taxon>
        <taxon>Sphingobacteriaceae</taxon>
        <taxon>Pedobacter</taxon>
    </lineage>
</organism>
<evidence type="ECO:0000256" key="6">
    <source>
        <dbReference type="SAM" id="Phobius"/>
    </source>
</evidence>
<evidence type="ECO:0000256" key="1">
    <source>
        <dbReference type="ARBA" id="ARBA00004651"/>
    </source>
</evidence>
<evidence type="ECO:0000256" key="2">
    <source>
        <dbReference type="ARBA" id="ARBA00022475"/>
    </source>
</evidence>
<keyword evidence="9" id="KW-1185">Reference proteome</keyword>
<name>A0A4U1C546_9SPHI</name>
<proteinExistence type="predicted"/>
<keyword evidence="4 6" id="KW-1133">Transmembrane helix</keyword>
<feature type="transmembrane region" description="Helical" evidence="6">
    <location>
        <begin position="36"/>
        <end position="55"/>
    </location>
</feature>
<dbReference type="InterPro" id="IPR003856">
    <property type="entry name" value="LPS_length_determ_N"/>
</dbReference>
<dbReference type="GO" id="GO:0004713">
    <property type="term" value="F:protein tyrosine kinase activity"/>
    <property type="evidence" value="ECO:0007669"/>
    <property type="project" value="TreeGrafter"/>
</dbReference>
<feature type="domain" description="Polysaccharide chain length determinant N-terminal" evidence="7">
    <location>
        <begin position="29"/>
        <end position="88"/>
    </location>
</feature>
<comment type="caution">
    <text evidence="8">The sequence shown here is derived from an EMBL/GenBank/DDBJ whole genome shotgun (WGS) entry which is preliminary data.</text>
</comment>
<dbReference type="PANTHER" id="PTHR32309:SF13">
    <property type="entry name" value="FERRIC ENTEROBACTIN TRANSPORT PROTEIN FEPE"/>
    <property type="match status" value="1"/>
</dbReference>
<evidence type="ECO:0000313" key="9">
    <source>
        <dbReference type="Proteomes" id="UP000308181"/>
    </source>
</evidence>
<keyword evidence="2" id="KW-1003">Cell membrane</keyword>
<feature type="transmembrane region" description="Helical" evidence="6">
    <location>
        <begin position="327"/>
        <end position="351"/>
    </location>
</feature>
<dbReference type="OrthoDB" id="745212at2"/>
<evidence type="ECO:0000256" key="3">
    <source>
        <dbReference type="ARBA" id="ARBA00022692"/>
    </source>
</evidence>
<dbReference type="PANTHER" id="PTHR32309">
    <property type="entry name" value="TYROSINE-PROTEIN KINASE"/>
    <property type="match status" value="1"/>
</dbReference>
<keyword evidence="3 6" id="KW-0812">Transmembrane</keyword>
<dbReference type="GO" id="GO:0005886">
    <property type="term" value="C:plasma membrane"/>
    <property type="evidence" value="ECO:0007669"/>
    <property type="project" value="UniProtKB-SubCell"/>
</dbReference>
<evidence type="ECO:0000256" key="5">
    <source>
        <dbReference type="ARBA" id="ARBA00023136"/>
    </source>
</evidence>
<comment type="subcellular location">
    <subcellularLocation>
        <location evidence="1">Cell membrane</location>
        <topology evidence="1">Multi-pass membrane protein</topology>
    </subcellularLocation>
</comment>
<dbReference type="Pfam" id="PF02706">
    <property type="entry name" value="Wzz"/>
    <property type="match status" value="1"/>
</dbReference>
<evidence type="ECO:0000259" key="7">
    <source>
        <dbReference type="Pfam" id="PF02706"/>
    </source>
</evidence>
<evidence type="ECO:0000256" key="4">
    <source>
        <dbReference type="ARBA" id="ARBA00022989"/>
    </source>
</evidence>
<keyword evidence="5 6" id="KW-0472">Membrane</keyword>
<protein>
    <submittedName>
        <fullName evidence="8">Lipopolysaccharide biosynthesis protein</fullName>
    </submittedName>
</protein>
<gene>
    <name evidence="8" type="ORF">FA046_01870</name>
</gene>
<evidence type="ECO:0000313" key="8">
    <source>
        <dbReference type="EMBL" id="TKC00452.1"/>
    </source>
</evidence>
<accession>A0A4U1C546</accession>
<dbReference type="Proteomes" id="UP000308181">
    <property type="component" value="Unassembled WGS sequence"/>
</dbReference>
<dbReference type="RefSeq" id="WP_136824661.1">
    <property type="nucleotide sequence ID" value="NZ_SWBP01000001.1"/>
</dbReference>
<reference evidence="8 9" key="1">
    <citation type="submission" date="2019-04" db="EMBL/GenBank/DDBJ databases">
        <title>Pedobacter sp. AR-3-17 sp. nov., isolated from Arctic soil.</title>
        <authorList>
            <person name="Dahal R.H."/>
            <person name="Kim D.-U."/>
        </authorList>
    </citation>
    <scope>NUCLEOTIDE SEQUENCE [LARGE SCALE GENOMIC DNA]</scope>
    <source>
        <strain evidence="8 9">AR-3-17</strain>
    </source>
</reference>
<sequence>MTQENTNFPSDENISLRELIIIFKKWYLLLLNKWKTILLVSFLGGLLGLILAIIIKPTYTAETTFVLEEGDKTSLGQYSGLASMVGLDLGGGSGGVFQGDNILELYKSRTMIKQTLLTKDTFNNKLQFLIDRYIQFNNLREKWRNQKELSEITFDTNFSNYTRLQDSVIGKITETINKSSLMVSKPDKKLSIINVKFKSKDELFAKSFTMKIVSNVNKFYVQTKTKKSSENLAILQHQADSIKSALNFSISGVALATDANPNTNPAFQTLRVPSQRKQVEVQANLAAYQEILKNLEIAKITFRKETPLIQVIDDPTLPLDKEKFGKIIMSAIFSLFFVITYSVILLSRHIIRNTL</sequence>